<dbReference type="InterPro" id="IPR050155">
    <property type="entry name" value="HAD-like_hydrolase_sf"/>
</dbReference>
<evidence type="ECO:0008006" key="3">
    <source>
        <dbReference type="Google" id="ProtNLM"/>
    </source>
</evidence>
<dbReference type="PANTHER" id="PTHR43434">
    <property type="entry name" value="PHOSPHOGLYCOLATE PHOSPHATASE"/>
    <property type="match status" value="1"/>
</dbReference>
<protein>
    <recommendedName>
        <fullName evidence="3">Haloacid dehalogenase</fullName>
    </recommendedName>
</protein>
<evidence type="ECO:0000313" key="2">
    <source>
        <dbReference type="Proteomes" id="UP000051934"/>
    </source>
</evidence>
<dbReference type="GO" id="GO:0005829">
    <property type="term" value="C:cytosol"/>
    <property type="evidence" value="ECO:0007669"/>
    <property type="project" value="TreeGrafter"/>
</dbReference>
<dbReference type="Gene3D" id="3.40.50.1000">
    <property type="entry name" value="HAD superfamily/HAD-like"/>
    <property type="match status" value="1"/>
</dbReference>
<dbReference type="Proteomes" id="UP000051934">
    <property type="component" value="Unassembled WGS sequence"/>
</dbReference>
<accession>A0A0R2SCG1</accession>
<name>A0A0R2SCG1_9GAMM</name>
<dbReference type="CDD" id="cd01427">
    <property type="entry name" value="HAD_like"/>
    <property type="match status" value="1"/>
</dbReference>
<dbReference type="SFLD" id="SFLDS00003">
    <property type="entry name" value="Haloacid_Dehalogenase"/>
    <property type="match status" value="1"/>
</dbReference>
<dbReference type="Pfam" id="PF00702">
    <property type="entry name" value="Hydrolase"/>
    <property type="match status" value="1"/>
</dbReference>
<dbReference type="EMBL" id="LIBB01000259">
    <property type="protein sequence ID" value="KRO71003.1"/>
    <property type="molecule type" value="Genomic_DNA"/>
</dbReference>
<dbReference type="GO" id="GO:0008967">
    <property type="term" value="F:phosphoglycolate phosphatase activity"/>
    <property type="evidence" value="ECO:0007669"/>
    <property type="project" value="TreeGrafter"/>
</dbReference>
<dbReference type="SFLD" id="SFLDG01129">
    <property type="entry name" value="C1.5:_HAD__Beta-PGM__Phosphata"/>
    <property type="match status" value="1"/>
</dbReference>
<organism evidence="1 2">
    <name type="scientific">OM182 bacterium BACL3 MAG-120507-bin80</name>
    <dbReference type="NCBI Taxonomy" id="1655577"/>
    <lineage>
        <taxon>Bacteria</taxon>
        <taxon>Pseudomonadati</taxon>
        <taxon>Pseudomonadota</taxon>
        <taxon>Gammaproteobacteria</taxon>
        <taxon>OMG group</taxon>
        <taxon>OM182 clade</taxon>
    </lineage>
</organism>
<dbReference type="GO" id="GO:0006281">
    <property type="term" value="P:DNA repair"/>
    <property type="evidence" value="ECO:0007669"/>
    <property type="project" value="TreeGrafter"/>
</dbReference>
<proteinExistence type="predicted"/>
<reference evidence="1 2" key="1">
    <citation type="submission" date="2015-10" db="EMBL/GenBank/DDBJ databases">
        <title>Metagenome-Assembled Genomes uncover a global brackish microbiome.</title>
        <authorList>
            <person name="Hugerth L.W."/>
            <person name="Larsson J."/>
            <person name="Alneberg J."/>
            <person name="Lindh M.V."/>
            <person name="Legrand C."/>
            <person name="Pinhassi J."/>
            <person name="Andersson A.F."/>
        </authorList>
    </citation>
    <scope>NUCLEOTIDE SEQUENCE [LARGE SCALE GENOMIC DNA]</scope>
    <source>
        <strain evidence="1">BACL4 MAG-120507-bin80</strain>
    </source>
</reference>
<dbReference type="InterPro" id="IPR036412">
    <property type="entry name" value="HAD-like_sf"/>
</dbReference>
<evidence type="ECO:0000313" key="1">
    <source>
        <dbReference type="EMBL" id="KRO71003.1"/>
    </source>
</evidence>
<dbReference type="SUPFAM" id="SSF56784">
    <property type="entry name" value="HAD-like"/>
    <property type="match status" value="1"/>
</dbReference>
<comment type="caution">
    <text evidence="1">The sequence shown here is derived from an EMBL/GenBank/DDBJ whole genome shotgun (WGS) entry which is preliminary data.</text>
</comment>
<gene>
    <name evidence="1" type="ORF">ABR69_00740</name>
</gene>
<dbReference type="NCBIfam" id="NF011564">
    <property type="entry name" value="PRK14988.1"/>
    <property type="match status" value="1"/>
</dbReference>
<dbReference type="AlphaFoldDB" id="A0A0R2SCG1"/>
<dbReference type="PANTHER" id="PTHR43434:SF3">
    <property type="entry name" value="GMP_IMP NUCLEOTIDASE YRFG"/>
    <property type="match status" value="1"/>
</dbReference>
<dbReference type="InterPro" id="IPR023214">
    <property type="entry name" value="HAD_sf"/>
</dbReference>
<sequence>MPPWNDIDTVMFDMDGTLLDLHFDNYFWQHLLPLTYAEQNRIAHDEAIAFVTAKSERVYGTLDWYCLDYWRDELGVDITGLKQTIIDKIRVRPNVETLLARLNAAGKRVLLVTNAHPHSLALKMQHTAIAGFFHQRISSHQLALAKENDGFWGKLQMIEAYDPARTLLFDDSLPVLRQAQREGISHLMAIRQPDSERPAVALEEFSQVDDFAAIMPATLTPVP</sequence>